<dbReference type="Proteomes" id="UP001189429">
    <property type="component" value="Unassembled WGS sequence"/>
</dbReference>
<dbReference type="PANTHER" id="PTHR10696">
    <property type="entry name" value="GAMMA-BUTYROBETAINE HYDROXYLASE-RELATED"/>
    <property type="match status" value="1"/>
</dbReference>
<evidence type="ECO:0000256" key="1">
    <source>
        <dbReference type="ARBA" id="ARBA00023002"/>
    </source>
</evidence>
<evidence type="ECO:0008006" key="5">
    <source>
        <dbReference type="Google" id="ProtNLM"/>
    </source>
</evidence>
<dbReference type="PANTHER" id="PTHR10696:SF21">
    <property type="entry name" value="TAUD_TFDA-LIKE DOMAIN-CONTAINING PROTEIN"/>
    <property type="match status" value="1"/>
</dbReference>
<feature type="compositionally biased region" description="Low complexity" evidence="2">
    <location>
        <begin position="15"/>
        <end position="39"/>
    </location>
</feature>
<keyword evidence="4" id="KW-1185">Reference proteome</keyword>
<dbReference type="SUPFAM" id="SSF51197">
    <property type="entry name" value="Clavaminate synthase-like"/>
    <property type="match status" value="1"/>
</dbReference>
<comment type="caution">
    <text evidence="3">The sequence shown here is derived from an EMBL/GenBank/DDBJ whole genome shotgun (WGS) entry which is preliminary data.</text>
</comment>
<dbReference type="EMBL" id="CAUYUJ010017044">
    <property type="protein sequence ID" value="CAK0871191.1"/>
    <property type="molecule type" value="Genomic_DNA"/>
</dbReference>
<gene>
    <name evidence="3" type="ORF">PCOR1329_LOCUS57095</name>
</gene>
<sequence>MASARLAAALPGRALRRAPGARGPTAGARAGAPWPRLAPQGGGGSGSGAAWPRRSYVTTGLKDMEEDATPLQVKYWVEGKPAVPLDSIKVDLSKYNTEKIFSVYGGEDGATLLPDMDLAETQRLRAHMEDVFSRIGVVHLVNTGFTSTSQFNAATKVLMPNHMDYTGGANRRAPIEANVYDTGAPREADLQYHHEMAYVSTSCQWVAFGAIEATHNPIKGATFISENIGATNMLLCTTFGRKLVDKGMCYVRKLPDEKYFVDNDRDPSIVYNFWQTSTGCTDMWEAQEVMERKGLEVEWQNSAVFGRYMVTKYYVDTFEYDPFNDRNTLFASVADDYAWFDSWPGVQKLPHWERPLKLTFGDGEVINREQKQLWVDCYDTHGLPILWSKGDLAIICNYRTAHGRPRRRSLAGTGASWA</sequence>
<proteinExistence type="predicted"/>
<dbReference type="InterPro" id="IPR042098">
    <property type="entry name" value="TauD-like_sf"/>
</dbReference>
<evidence type="ECO:0000313" key="3">
    <source>
        <dbReference type="EMBL" id="CAK0871191.1"/>
    </source>
</evidence>
<name>A0ABN9VDL2_9DINO</name>
<dbReference type="InterPro" id="IPR050411">
    <property type="entry name" value="AlphaKG_dependent_hydroxylases"/>
</dbReference>
<keyword evidence="1" id="KW-0560">Oxidoreductase</keyword>
<reference evidence="3" key="1">
    <citation type="submission" date="2023-10" db="EMBL/GenBank/DDBJ databases">
        <authorList>
            <person name="Chen Y."/>
            <person name="Shah S."/>
            <person name="Dougan E. K."/>
            <person name="Thang M."/>
            <person name="Chan C."/>
        </authorList>
    </citation>
    <scope>NUCLEOTIDE SEQUENCE [LARGE SCALE GENOMIC DNA]</scope>
</reference>
<protein>
    <recommendedName>
        <fullName evidence="5">TauD/TfdA-like domain-containing protein</fullName>
    </recommendedName>
</protein>
<organism evidence="3 4">
    <name type="scientific">Prorocentrum cordatum</name>
    <dbReference type="NCBI Taxonomy" id="2364126"/>
    <lineage>
        <taxon>Eukaryota</taxon>
        <taxon>Sar</taxon>
        <taxon>Alveolata</taxon>
        <taxon>Dinophyceae</taxon>
        <taxon>Prorocentrales</taxon>
        <taxon>Prorocentraceae</taxon>
        <taxon>Prorocentrum</taxon>
    </lineage>
</organism>
<dbReference type="Gene3D" id="3.60.130.10">
    <property type="entry name" value="Clavaminate synthase-like"/>
    <property type="match status" value="1"/>
</dbReference>
<accession>A0ABN9VDL2</accession>
<feature type="region of interest" description="Disordered" evidence="2">
    <location>
        <begin position="15"/>
        <end position="51"/>
    </location>
</feature>
<evidence type="ECO:0000313" key="4">
    <source>
        <dbReference type="Proteomes" id="UP001189429"/>
    </source>
</evidence>
<evidence type="ECO:0000256" key="2">
    <source>
        <dbReference type="SAM" id="MobiDB-lite"/>
    </source>
</evidence>